<dbReference type="HOGENOM" id="CLU_784681_0_0_9"/>
<comment type="caution">
    <text evidence="1">The sequence shown here is derived from an EMBL/GenBank/DDBJ whole genome shotgun (WGS) entry which is preliminary data.</text>
</comment>
<sequence length="353" mass="39581">MLNNTLVACNSTYYQVGVIMKDFEIVLPKDASLLVNVIDKNLYNYDFTSYSLLPLQRIASKSIAVKIKNSLFSNISEMSLIENLSNQKETEYVARIPDFAKGKIDSGEWSFGVRKKTGETYAVIKDNLSGENKSFVTLDKKIVKELGVLPELSAIQGQLASISEQIEGLNQIIQRVEKGQYNDRYAGFFSSRQLVVEGLASENESNKRELLISSIKIANETISKLMLSIHEDAALLIDSKTKSKDARRIDNLLQTSLGYLNSAVQLNLIAYTALGEKQSLFATLTNYHSFVKQVLMKENESGRTIAWLLDNAHVGDDGRIQELTNDLSTKIEVLIATYNNERTDVTENERIEN</sequence>
<gene>
    <name evidence="1" type="ORF">HMPREF9498_01879</name>
</gene>
<dbReference type="AlphaFoldDB" id="A0A125W597"/>
<evidence type="ECO:0000313" key="2">
    <source>
        <dbReference type="Proteomes" id="UP000004846"/>
    </source>
</evidence>
<reference evidence="1 2" key="1">
    <citation type="submission" date="2010-07" db="EMBL/GenBank/DDBJ databases">
        <authorList>
            <person name="Sid Ahmed O."/>
        </authorList>
    </citation>
    <scope>NUCLEOTIDE SEQUENCE [LARGE SCALE GENOMIC DNA]</scope>
    <source>
        <strain evidence="1 2">TX4248</strain>
    </source>
</reference>
<organism evidence="1 2">
    <name type="scientific">Enterococcus faecalis TX4248</name>
    <dbReference type="NCBI Taxonomy" id="749495"/>
    <lineage>
        <taxon>Bacteria</taxon>
        <taxon>Bacillati</taxon>
        <taxon>Bacillota</taxon>
        <taxon>Bacilli</taxon>
        <taxon>Lactobacillales</taxon>
        <taxon>Enterococcaceae</taxon>
        <taxon>Enterococcus</taxon>
    </lineage>
</organism>
<dbReference type="EMBL" id="AEBR01000063">
    <property type="protein sequence ID" value="EFM82464.1"/>
    <property type="molecule type" value="Genomic_DNA"/>
</dbReference>
<evidence type="ECO:0000313" key="1">
    <source>
        <dbReference type="EMBL" id="EFM82464.1"/>
    </source>
</evidence>
<dbReference type="RefSeq" id="WP_002402277.1">
    <property type="nucleotide sequence ID" value="NZ_GL454461.1"/>
</dbReference>
<accession>A0A125W597</accession>
<dbReference type="Proteomes" id="UP000004846">
    <property type="component" value="Unassembled WGS sequence"/>
</dbReference>
<proteinExistence type="predicted"/>
<name>A0A125W597_ENTFL</name>
<protein>
    <submittedName>
        <fullName evidence="1">Uncharacterized protein</fullName>
    </submittedName>
</protein>